<name>A0A9P9BTK8_9PEZI</name>
<dbReference type="EMBL" id="JAGTJQ010000003">
    <property type="protein sequence ID" value="KAH7035714.1"/>
    <property type="molecule type" value="Genomic_DNA"/>
</dbReference>
<gene>
    <name evidence="2" type="ORF">B0I36DRAFT_347451</name>
</gene>
<feature type="region of interest" description="Disordered" evidence="1">
    <location>
        <begin position="1"/>
        <end position="34"/>
    </location>
</feature>
<dbReference type="OrthoDB" id="5153521at2759"/>
<proteinExistence type="predicted"/>
<dbReference type="GeneID" id="70186118"/>
<evidence type="ECO:0000313" key="2">
    <source>
        <dbReference type="EMBL" id="KAH7035714.1"/>
    </source>
</evidence>
<feature type="compositionally biased region" description="Basic and acidic residues" evidence="1">
    <location>
        <begin position="190"/>
        <end position="200"/>
    </location>
</feature>
<accession>A0A9P9BTK8</accession>
<dbReference type="RefSeq" id="XP_046015807.1">
    <property type="nucleotide sequence ID" value="XM_046156572.1"/>
</dbReference>
<feature type="region of interest" description="Disordered" evidence="1">
    <location>
        <begin position="182"/>
        <end position="206"/>
    </location>
</feature>
<feature type="compositionally biased region" description="Basic and acidic residues" evidence="1">
    <location>
        <begin position="1"/>
        <end position="24"/>
    </location>
</feature>
<comment type="caution">
    <text evidence="2">The sequence shown here is derived from an EMBL/GenBank/DDBJ whole genome shotgun (WGS) entry which is preliminary data.</text>
</comment>
<evidence type="ECO:0000256" key="1">
    <source>
        <dbReference type="SAM" id="MobiDB-lite"/>
    </source>
</evidence>
<dbReference type="Proteomes" id="UP000756346">
    <property type="component" value="Unassembled WGS sequence"/>
</dbReference>
<evidence type="ECO:0000313" key="3">
    <source>
        <dbReference type="Proteomes" id="UP000756346"/>
    </source>
</evidence>
<keyword evidence="3" id="KW-1185">Reference proteome</keyword>
<reference evidence="2" key="1">
    <citation type="journal article" date="2021" name="Nat. Commun.">
        <title>Genetic determinants of endophytism in the Arabidopsis root mycobiome.</title>
        <authorList>
            <person name="Mesny F."/>
            <person name="Miyauchi S."/>
            <person name="Thiergart T."/>
            <person name="Pickel B."/>
            <person name="Atanasova L."/>
            <person name="Karlsson M."/>
            <person name="Huettel B."/>
            <person name="Barry K.W."/>
            <person name="Haridas S."/>
            <person name="Chen C."/>
            <person name="Bauer D."/>
            <person name="Andreopoulos W."/>
            <person name="Pangilinan J."/>
            <person name="LaButti K."/>
            <person name="Riley R."/>
            <person name="Lipzen A."/>
            <person name="Clum A."/>
            <person name="Drula E."/>
            <person name="Henrissat B."/>
            <person name="Kohler A."/>
            <person name="Grigoriev I.V."/>
            <person name="Martin F.M."/>
            <person name="Hacquard S."/>
        </authorList>
    </citation>
    <scope>NUCLEOTIDE SEQUENCE</scope>
    <source>
        <strain evidence="2">MPI-CAGE-CH-0230</strain>
    </source>
</reference>
<sequence>MSTSDLRDLRSDAQDAKRDRDHKQKWAHGGRPLPGVRRSMNVWSHVSGVDDDGRVRPEKLWTGYRQQTHNVSKLTRPMAHIDMPQSRFRAHLDARVQLSDPNNLIDYLSEDMPGARDVRSPTDGFLYSFDRTDTPGRPLSLEMFVKENPRATRATERLVENEYEIVDSNGDALQGRRARNMLRRQNNGPVEEHSELAREDDGFELI</sequence>
<protein>
    <submittedName>
        <fullName evidence="2">Uncharacterized protein</fullName>
    </submittedName>
</protein>
<dbReference type="AlphaFoldDB" id="A0A9P9BTK8"/>
<organism evidence="2 3">
    <name type="scientific">Microdochium trichocladiopsis</name>
    <dbReference type="NCBI Taxonomy" id="1682393"/>
    <lineage>
        <taxon>Eukaryota</taxon>
        <taxon>Fungi</taxon>
        <taxon>Dikarya</taxon>
        <taxon>Ascomycota</taxon>
        <taxon>Pezizomycotina</taxon>
        <taxon>Sordariomycetes</taxon>
        <taxon>Xylariomycetidae</taxon>
        <taxon>Xylariales</taxon>
        <taxon>Microdochiaceae</taxon>
        <taxon>Microdochium</taxon>
    </lineage>
</organism>